<reference evidence="1" key="1">
    <citation type="submission" date="2021-01" db="EMBL/GenBank/DDBJ databases">
        <title>Whole genome shotgun sequence of Planotetraspora thailandica NBRC 104271.</title>
        <authorList>
            <person name="Komaki H."/>
            <person name="Tamura T."/>
        </authorList>
    </citation>
    <scope>NUCLEOTIDE SEQUENCE</scope>
    <source>
        <strain evidence="1">NBRC 104271</strain>
    </source>
</reference>
<gene>
    <name evidence="1" type="ORF">Pth03_51890</name>
</gene>
<organism evidence="1 2">
    <name type="scientific">Planotetraspora thailandica</name>
    <dbReference type="NCBI Taxonomy" id="487172"/>
    <lineage>
        <taxon>Bacteria</taxon>
        <taxon>Bacillati</taxon>
        <taxon>Actinomycetota</taxon>
        <taxon>Actinomycetes</taxon>
        <taxon>Streptosporangiales</taxon>
        <taxon>Streptosporangiaceae</taxon>
        <taxon>Planotetraspora</taxon>
    </lineage>
</organism>
<protein>
    <submittedName>
        <fullName evidence="1">Uncharacterized protein</fullName>
    </submittedName>
</protein>
<keyword evidence="2" id="KW-1185">Reference proteome</keyword>
<evidence type="ECO:0000313" key="1">
    <source>
        <dbReference type="EMBL" id="GII56800.1"/>
    </source>
</evidence>
<dbReference type="Proteomes" id="UP000605992">
    <property type="component" value="Unassembled WGS sequence"/>
</dbReference>
<sequence length="56" mass="5952">MARGWAPRIVTTGPRVVVTAPRVVVTGPRIVTTGPPVAVIMQKFGGMPRDLGKRIS</sequence>
<dbReference type="EMBL" id="BOOR01000041">
    <property type="protein sequence ID" value="GII56800.1"/>
    <property type="molecule type" value="Genomic_DNA"/>
</dbReference>
<accession>A0A8J3V697</accession>
<proteinExistence type="predicted"/>
<comment type="caution">
    <text evidence="1">The sequence shown here is derived from an EMBL/GenBank/DDBJ whole genome shotgun (WGS) entry which is preliminary data.</text>
</comment>
<evidence type="ECO:0000313" key="2">
    <source>
        <dbReference type="Proteomes" id="UP000605992"/>
    </source>
</evidence>
<name>A0A8J3V697_9ACTN</name>
<dbReference type="AlphaFoldDB" id="A0A8J3V697"/>